<dbReference type="RefSeq" id="WP_275416880.1">
    <property type="nucleotide sequence ID" value="NZ_CP106878.1"/>
</dbReference>
<proteinExistence type="predicted"/>
<sequence length="141" mass="16125">MKKFIRLILLLCTFSFAFGCSNNSHPMTLYIKNNSDFNVYSIELTWYQNGSNLRTSGGMKADGAAFEKGESVPFYFDRTDFVPGKKTTFEIAVFVDPNLKNKIVISPPIPLYFTNNKQYYLAIRGNRANHFTLHFEGKPSE</sequence>
<dbReference type="PROSITE" id="PS51257">
    <property type="entry name" value="PROKAR_LIPOPROTEIN"/>
    <property type="match status" value="1"/>
</dbReference>
<protein>
    <recommendedName>
        <fullName evidence="4">Lipoprotein</fullName>
    </recommendedName>
</protein>
<feature type="chain" id="PRO_5038396803" description="Lipoprotein" evidence="1">
    <location>
        <begin position="20"/>
        <end position="141"/>
    </location>
</feature>
<gene>
    <name evidence="2" type="ORF">OE104_10910</name>
</gene>
<evidence type="ECO:0000256" key="1">
    <source>
        <dbReference type="SAM" id="SignalP"/>
    </source>
</evidence>
<evidence type="ECO:0000313" key="3">
    <source>
        <dbReference type="Proteomes" id="UP001164718"/>
    </source>
</evidence>
<dbReference type="Proteomes" id="UP001164718">
    <property type="component" value="Chromosome"/>
</dbReference>
<dbReference type="AlphaFoldDB" id="A0A9E8LTI2"/>
<reference evidence="2" key="1">
    <citation type="submission" date="2022-09" db="EMBL/GenBank/DDBJ databases">
        <title>Complete Genomes of Fervidibacillus albus and Fervidibacillus halotolerans isolated from tidal flat sediments.</title>
        <authorList>
            <person name="Kwon K.K."/>
            <person name="Yang S.-H."/>
            <person name="Park M.J."/>
            <person name="Oh H.-M."/>
        </authorList>
    </citation>
    <scope>NUCLEOTIDE SEQUENCE</scope>
    <source>
        <strain evidence="2">MEBiC13591</strain>
    </source>
</reference>
<dbReference type="KEGG" id="faf:OE104_10910"/>
<name>A0A9E8LTI2_9BACI</name>
<evidence type="ECO:0008006" key="4">
    <source>
        <dbReference type="Google" id="ProtNLM"/>
    </source>
</evidence>
<keyword evidence="3" id="KW-1185">Reference proteome</keyword>
<dbReference type="EMBL" id="CP106878">
    <property type="protein sequence ID" value="WAA09095.1"/>
    <property type="molecule type" value="Genomic_DNA"/>
</dbReference>
<accession>A0A9E8LTI2</accession>
<keyword evidence="1" id="KW-0732">Signal</keyword>
<feature type="signal peptide" evidence="1">
    <location>
        <begin position="1"/>
        <end position="19"/>
    </location>
</feature>
<evidence type="ECO:0000313" key="2">
    <source>
        <dbReference type="EMBL" id="WAA09095.1"/>
    </source>
</evidence>
<organism evidence="2 3">
    <name type="scientific">Fervidibacillus albus</name>
    <dbReference type="NCBI Taxonomy" id="2980026"/>
    <lineage>
        <taxon>Bacteria</taxon>
        <taxon>Bacillati</taxon>
        <taxon>Bacillota</taxon>
        <taxon>Bacilli</taxon>
        <taxon>Bacillales</taxon>
        <taxon>Bacillaceae</taxon>
        <taxon>Fervidibacillus</taxon>
    </lineage>
</organism>